<gene>
    <name evidence="1" type="ORF">GIB67_025409</name>
</gene>
<dbReference type="Proteomes" id="UP000541444">
    <property type="component" value="Unassembled WGS sequence"/>
</dbReference>
<accession>A0A7J7P4V9</accession>
<dbReference type="AlphaFoldDB" id="A0A7J7P4V9"/>
<name>A0A7J7P4V9_9MAGN</name>
<reference evidence="1 2" key="1">
    <citation type="journal article" date="2020" name="IScience">
        <title>Genome Sequencing of the Endangered Kingdonia uniflora (Circaeasteraceae, Ranunculales) Reveals Potential Mechanisms of Evolutionary Specialization.</title>
        <authorList>
            <person name="Sun Y."/>
            <person name="Deng T."/>
            <person name="Zhang A."/>
            <person name="Moore M.J."/>
            <person name="Landis J.B."/>
            <person name="Lin N."/>
            <person name="Zhang H."/>
            <person name="Zhang X."/>
            <person name="Huang J."/>
            <person name="Zhang X."/>
            <person name="Sun H."/>
            <person name="Wang H."/>
        </authorList>
    </citation>
    <scope>NUCLEOTIDE SEQUENCE [LARGE SCALE GENOMIC DNA]</scope>
    <source>
        <strain evidence="1">TB1705</strain>
        <tissue evidence="1">Leaf</tissue>
    </source>
</reference>
<dbReference type="EMBL" id="JACGCM010000264">
    <property type="protein sequence ID" value="KAF6174461.1"/>
    <property type="molecule type" value="Genomic_DNA"/>
</dbReference>
<organism evidence="1 2">
    <name type="scientific">Kingdonia uniflora</name>
    <dbReference type="NCBI Taxonomy" id="39325"/>
    <lineage>
        <taxon>Eukaryota</taxon>
        <taxon>Viridiplantae</taxon>
        <taxon>Streptophyta</taxon>
        <taxon>Embryophyta</taxon>
        <taxon>Tracheophyta</taxon>
        <taxon>Spermatophyta</taxon>
        <taxon>Magnoliopsida</taxon>
        <taxon>Ranunculales</taxon>
        <taxon>Circaeasteraceae</taxon>
        <taxon>Kingdonia</taxon>
    </lineage>
</organism>
<keyword evidence="2" id="KW-1185">Reference proteome</keyword>
<sequence>MVDNDVEVGREVNFNAISSEYGGDLLELKKGEEKDNNDKKDVEEKVKFEEEKVKRKKMYNIIMRYLLNKRTHDLKTMVVADVAKTDIVFFNQEEVDGEAYQSVDLQASTDQTTAISVEKQTLEVEKTKDEASQLDLMKSEVDITSKKRHELTEEENNESAFKMACRMNELHAHLESFFRECYWNLLFKDPSPRMRKARWTKSGH</sequence>
<comment type="caution">
    <text evidence="1">The sequence shown here is derived from an EMBL/GenBank/DDBJ whole genome shotgun (WGS) entry which is preliminary data.</text>
</comment>
<evidence type="ECO:0000313" key="1">
    <source>
        <dbReference type="EMBL" id="KAF6174461.1"/>
    </source>
</evidence>
<protein>
    <submittedName>
        <fullName evidence="1">Uncharacterized protein</fullName>
    </submittedName>
</protein>
<evidence type="ECO:0000313" key="2">
    <source>
        <dbReference type="Proteomes" id="UP000541444"/>
    </source>
</evidence>
<proteinExistence type="predicted"/>